<evidence type="ECO:0000313" key="3">
    <source>
        <dbReference type="Proteomes" id="UP000053593"/>
    </source>
</evidence>
<keyword evidence="3" id="KW-1185">Reference proteome</keyword>
<dbReference type="EMBL" id="KN834993">
    <property type="protein sequence ID" value="KIK49806.1"/>
    <property type="molecule type" value="Genomic_DNA"/>
</dbReference>
<reference evidence="2 3" key="1">
    <citation type="submission" date="2014-04" db="EMBL/GenBank/DDBJ databases">
        <title>Evolutionary Origins and Diversification of the Mycorrhizal Mutualists.</title>
        <authorList>
            <consortium name="DOE Joint Genome Institute"/>
            <consortium name="Mycorrhizal Genomics Consortium"/>
            <person name="Kohler A."/>
            <person name="Kuo A."/>
            <person name="Nagy L.G."/>
            <person name="Floudas D."/>
            <person name="Copeland A."/>
            <person name="Barry K.W."/>
            <person name="Cichocki N."/>
            <person name="Veneault-Fourrey C."/>
            <person name="LaButti K."/>
            <person name="Lindquist E.A."/>
            <person name="Lipzen A."/>
            <person name="Lundell T."/>
            <person name="Morin E."/>
            <person name="Murat C."/>
            <person name="Riley R."/>
            <person name="Ohm R."/>
            <person name="Sun H."/>
            <person name="Tunlid A."/>
            <person name="Henrissat B."/>
            <person name="Grigoriev I.V."/>
            <person name="Hibbett D.S."/>
            <person name="Martin F."/>
        </authorList>
    </citation>
    <scope>NUCLEOTIDE SEQUENCE [LARGE SCALE GENOMIC DNA]</scope>
    <source>
        <strain evidence="2 3">FD-317 M1</strain>
    </source>
</reference>
<gene>
    <name evidence="1" type="ORF">GYMLUDRAFT_594147</name>
    <name evidence="2" type="ORF">GYMLUDRAFT_688992</name>
</gene>
<accession>A0A0D0CJT3</accession>
<evidence type="ECO:0000313" key="1">
    <source>
        <dbReference type="EMBL" id="KIK49806.1"/>
    </source>
</evidence>
<evidence type="ECO:0000313" key="2">
    <source>
        <dbReference type="EMBL" id="KIK58677.1"/>
    </source>
</evidence>
<organism evidence="2 3">
    <name type="scientific">Collybiopsis luxurians FD-317 M1</name>
    <dbReference type="NCBI Taxonomy" id="944289"/>
    <lineage>
        <taxon>Eukaryota</taxon>
        <taxon>Fungi</taxon>
        <taxon>Dikarya</taxon>
        <taxon>Basidiomycota</taxon>
        <taxon>Agaricomycotina</taxon>
        <taxon>Agaricomycetes</taxon>
        <taxon>Agaricomycetidae</taxon>
        <taxon>Agaricales</taxon>
        <taxon>Marasmiineae</taxon>
        <taxon>Omphalotaceae</taxon>
        <taxon>Collybiopsis</taxon>
        <taxon>Collybiopsis luxurians</taxon>
    </lineage>
</organism>
<dbReference type="Proteomes" id="UP000053593">
    <property type="component" value="Unassembled WGS sequence"/>
</dbReference>
<dbReference type="AlphaFoldDB" id="A0A0D0CJT3"/>
<proteinExistence type="predicted"/>
<dbReference type="EMBL" id="KN834783">
    <property type="protein sequence ID" value="KIK58677.1"/>
    <property type="molecule type" value="Genomic_DNA"/>
</dbReference>
<protein>
    <submittedName>
        <fullName evidence="2">Unplaced genomic scaffold GYMLUscaffold_35, whole genome shotgun sequence</fullName>
    </submittedName>
</protein>
<sequence>MCINKTVTGTIHEYQREPEFSTSTNQITKPNTWISSLSTSRIVAIHPVGPNKIRIISNRCVPKLRQDVKAGINRQTLKERRRQPHDTVWMRRITIK</sequence>
<name>A0A0D0CJT3_9AGAR</name>
<dbReference type="HOGENOM" id="CLU_2359955_0_0_1"/>